<evidence type="ECO:0000313" key="5">
    <source>
        <dbReference type="Proteomes" id="UP000248925"/>
    </source>
</evidence>
<organism evidence="4 5">
    <name type="scientific">Rhizobium tubonense</name>
    <dbReference type="NCBI Taxonomy" id="484088"/>
    <lineage>
        <taxon>Bacteria</taxon>
        <taxon>Pseudomonadati</taxon>
        <taxon>Pseudomonadota</taxon>
        <taxon>Alphaproteobacteria</taxon>
        <taxon>Hyphomicrobiales</taxon>
        <taxon>Rhizobiaceae</taxon>
        <taxon>Rhizobium/Agrobacterium group</taxon>
        <taxon>Rhizobium</taxon>
    </lineage>
</organism>
<name>A0A2W4CXF7_9HYPH</name>
<dbReference type="SUPFAM" id="SSF55073">
    <property type="entry name" value="Nucleotide cyclase"/>
    <property type="match status" value="1"/>
</dbReference>
<dbReference type="AlphaFoldDB" id="A0A2W4CXF7"/>
<dbReference type="CDD" id="cd01949">
    <property type="entry name" value="GGDEF"/>
    <property type="match status" value="1"/>
</dbReference>
<dbReference type="EMBL" id="PCDP01000019">
    <property type="protein sequence ID" value="PZM15488.1"/>
    <property type="molecule type" value="Genomic_DNA"/>
</dbReference>
<reference evidence="4 5" key="1">
    <citation type="journal article" date="2018" name="Sci. Rep.">
        <title>Rhizobium tumorigenes sp. nov., a novel plant tumorigenic bacterium isolated from cane gall tumors on thornless blackberry.</title>
        <authorList>
            <person name="Kuzmanovi N."/>
            <person name="Smalla K."/>
            <person name="Gronow S."/>
            <person name="PuBawska J."/>
        </authorList>
    </citation>
    <scope>NUCLEOTIDE SEQUENCE [LARGE SCALE GENOMIC DNA]</scope>
    <source>
        <strain evidence="4 5">CCBAU 85046</strain>
    </source>
</reference>
<dbReference type="Pfam" id="PF00990">
    <property type="entry name" value="GGDEF"/>
    <property type="match status" value="1"/>
</dbReference>
<feature type="domain" description="GGDEF" evidence="3">
    <location>
        <begin position="127"/>
        <end position="260"/>
    </location>
</feature>
<dbReference type="Pfam" id="PF00563">
    <property type="entry name" value="EAL"/>
    <property type="match status" value="1"/>
</dbReference>
<dbReference type="InterPro" id="IPR052155">
    <property type="entry name" value="Biofilm_reg_signaling"/>
</dbReference>
<dbReference type="InterPro" id="IPR000160">
    <property type="entry name" value="GGDEF_dom"/>
</dbReference>
<dbReference type="InterPro" id="IPR029787">
    <property type="entry name" value="Nucleotide_cyclase"/>
</dbReference>
<evidence type="ECO:0000259" key="2">
    <source>
        <dbReference type="PROSITE" id="PS50883"/>
    </source>
</evidence>
<gene>
    <name evidence="4" type="ORF">CPY51_06555</name>
</gene>
<feature type="transmembrane region" description="Helical" evidence="1">
    <location>
        <begin position="57"/>
        <end position="77"/>
    </location>
</feature>
<keyword evidence="1" id="KW-0812">Transmembrane</keyword>
<dbReference type="NCBIfam" id="TIGR00254">
    <property type="entry name" value="GGDEF"/>
    <property type="match status" value="1"/>
</dbReference>
<dbReference type="SUPFAM" id="SSF141868">
    <property type="entry name" value="EAL domain-like"/>
    <property type="match status" value="1"/>
</dbReference>
<accession>A0A2W4CXF7</accession>
<keyword evidence="5" id="KW-1185">Reference proteome</keyword>
<proteinExistence type="predicted"/>
<dbReference type="PANTHER" id="PTHR44757:SF2">
    <property type="entry name" value="BIOFILM ARCHITECTURE MAINTENANCE PROTEIN MBAA"/>
    <property type="match status" value="1"/>
</dbReference>
<comment type="caution">
    <text evidence="4">The sequence shown here is derived from an EMBL/GenBank/DDBJ whole genome shotgun (WGS) entry which is preliminary data.</text>
</comment>
<dbReference type="Gene3D" id="3.20.20.450">
    <property type="entry name" value="EAL domain"/>
    <property type="match status" value="1"/>
</dbReference>
<dbReference type="Gene3D" id="3.30.70.270">
    <property type="match status" value="1"/>
</dbReference>
<dbReference type="SMART" id="SM00052">
    <property type="entry name" value="EAL"/>
    <property type="match status" value="1"/>
</dbReference>
<sequence length="524" mass="56987">MSYHLRELYMRHRVSINDLGIIVASLLVLIFVAYEVDIFANEASVTFRQETIELDEVLLLGGCLAVGLLGFSVRRYIEQKREMNRRVEAERYARQLAFQDPLTGLANRRQFDDALRVAIASPPAAGAAHALLMLDLNGFKKINDSFGHGTGDELLVIVAQRLSAAMRPGDLIARLGGDEFAVLALHVSGPEAASNIAHRIVQALSEPVTIAQSQHHIGTGIGIALLPSDAQTAQEGIRKADVALYRAKTEHRSATRFFEEQMDVVLRERAEMELHLRAAIASDLIYPRFRPSFDLLGGSVAAFEAIPSWLLPGAAEVPVERLVAIAEESGLIHAIGETVLRKACLAARSWPTHTKLSIDIYPGQLSDPSFGATTLRVLHETGFDPARLEVEIAESMLVRELDAAKVALAPLRQAGVTITLDHFGTGYSSLYHMNEFKIDKVKIDRRFAEHLDGQGADRMVRALAGFGHGLGLLVSAEGSSDLMGQVSLLSSGVQQNQPVSEPISSEDALAMSFADLHVSPRSGS</sequence>
<dbReference type="PROSITE" id="PS50883">
    <property type="entry name" value="EAL"/>
    <property type="match status" value="1"/>
</dbReference>
<dbReference type="CDD" id="cd01948">
    <property type="entry name" value="EAL"/>
    <property type="match status" value="1"/>
</dbReference>
<keyword evidence="1" id="KW-0472">Membrane</keyword>
<dbReference type="PANTHER" id="PTHR44757">
    <property type="entry name" value="DIGUANYLATE CYCLASE DGCP"/>
    <property type="match status" value="1"/>
</dbReference>
<protein>
    <submittedName>
        <fullName evidence="4">PAS sensor protein</fullName>
    </submittedName>
</protein>
<keyword evidence="1" id="KW-1133">Transmembrane helix</keyword>
<evidence type="ECO:0000259" key="3">
    <source>
        <dbReference type="PROSITE" id="PS50887"/>
    </source>
</evidence>
<feature type="domain" description="EAL" evidence="2">
    <location>
        <begin position="269"/>
        <end position="516"/>
    </location>
</feature>
<dbReference type="SMART" id="SM00267">
    <property type="entry name" value="GGDEF"/>
    <property type="match status" value="1"/>
</dbReference>
<dbReference type="InterPro" id="IPR035919">
    <property type="entry name" value="EAL_sf"/>
</dbReference>
<dbReference type="InterPro" id="IPR001633">
    <property type="entry name" value="EAL_dom"/>
</dbReference>
<dbReference type="OrthoDB" id="9814202at2"/>
<dbReference type="Proteomes" id="UP000248925">
    <property type="component" value="Unassembled WGS sequence"/>
</dbReference>
<dbReference type="RefSeq" id="WP_111159489.1">
    <property type="nucleotide sequence ID" value="NZ_PCDP01000019.1"/>
</dbReference>
<dbReference type="PROSITE" id="PS50887">
    <property type="entry name" value="GGDEF"/>
    <property type="match status" value="1"/>
</dbReference>
<dbReference type="InterPro" id="IPR043128">
    <property type="entry name" value="Rev_trsase/Diguanyl_cyclase"/>
</dbReference>
<evidence type="ECO:0000313" key="4">
    <source>
        <dbReference type="EMBL" id="PZM15488.1"/>
    </source>
</evidence>
<feature type="transmembrane region" description="Helical" evidence="1">
    <location>
        <begin position="16"/>
        <end position="34"/>
    </location>
</feature>
<evidence type="ECO:0000256" key="1">
    <source>
        <dbReference type="SAM" id="Phobius"/>
    </source>
</evidence>